<keyword evidence="6" id="KW-0378">Hydrolase</keyword>
<proteinExistence type="predicted"/>
<keyword evidence="8" id="KW-0863">Zinc-finger</keyword>
<dbReference type="Gene3D" id="2.40.70.10">
    <property type="entry name" value="Acid Proteases"/>
    <property type="match status" value="1"/>
</dbReference>
<name>A0ABM1XW73_AEDAL</name>
<reference evidence="14" key="1">
    <citation type="journal article" date="2015" name="Proc. Natl. Acad. Sci. U.S.A.">
        <title>Genome sequence of the Asian Tiger mosquito, Aedes albopictus, reveals insights into its biology, genetics, and evolution.</title>
        <authorList>
            <person name="Chen X.G."/>
            <person name="Jiang X."/>
            <person name="Gu J."/>
            <person name="Xu M."/>
            <person name="Wu Y."/>
            <person name="Deng Y."/>
            <person name="Zhang C."/>
            <person name="Bonizzoni M."/>
            <person name="Dermauw W."/>
            <person name="Vontas J."/>
            <person name="Armbruster P."/>
            <person name="Huang X."/>
            <person name="Yang Y."/>
            <person name="Zhang H."/>
            <person name="He W."/>
            <person name="Peng H."/>
            <person name="Liu Y."/>
            <person name="Wu K."/>
            <person name="Chen J."/>
            <person name="Lirakis M."/>
            <person name="Topalis P."/>
            <person name="Van Leeuwen T."/>
            <person name="Hall A.B."/>
            <person name="Jiang X."/>
            <person name="Thorpe C."/>
            <person name="Mueller R.L."/>
            <person name="Sun C."/>
            <person name="Waterhouse R.M."/>
            <person name="Yan G."/>
            <person name="Tu Z.J."/>
            <person name="Fang X."/>
            <person name="James A.A."/>
        </authorList>
    </citation>
    <scope>NUCLEOTIDE SEQUENCE [LARGE SCALE GENOMIC DNA]</scope>
    <source>
        <strain evidence="14">Foshan</strain>
    </source>
</reference>
<reference evidence="13" key="2">
    <citation type="submission" date="2025-05" db="UniProtKB">
        <authorList>
            <consortium name="EnsemblMetazoa"/>
        </authorList>
    </citation>
    <scope>IDENTIFICATION</scope>
    <source>
        <strain evidence="13">Foshan</strain>
    </source>
</reference>
<dbReference type="InterPro" id="IPR043502">
    <property type="entry name" value="DNA/RNA_pol_sf"/>
</dbReference>
<dbReference type="InterPro" id="IPR050951">
    <property type="entry name" value="Retrovirus_Pol_polyprotein"/>
</dbReference>
<dbReference type="EnsemblMetazoa" id="AALFPA23_003439.R3808">
    <property type="protein sequence ID" value="AALFPA23_003439.P3808"/>
    <property type="gene ID" value="AALFPA23_003439"/>
</dbReference>
<organism evidence="13 14">
    <name type="scientific">Aedes albopictus</name>
    <name type="common">Asian tiger mosquito</name>
    <name type="synonym">Stegomyia albopicta</name>
    <dbReference type="NCBI Taxonomy" id="7160"/>
    <lineage>
        <taxon>Eukaryota</taxon>
        <taxon>Metazoa</taxon>
        <taxon>Ecdysozoa</taxon>
        <taxon>Arthropoda</taxon>
        <taxon>Hexapoda</taxon>
        <taxon>Insecta</taxon>
        <taxon>Pterygota</taxon>
        <taxon>Neoptera</taxon>
        <taxon>Endopterygota</taxon>
        <taxon>Diptera</taxon>
        <taxon>Nematocera</taxon>
        <taxon>Culicoidea</taxon>
        <taxon>Culicidae</taxon>
        <taxon>Culicinae</taxon>
        <taxon>Aedini</taxon>
        <taxon>Aedes</taxon>
        <taxon>Stegomyia</taxon>
    </lineage>
</organism>
<evidence type="ECO:0000259" key="12">
    <source>
        <dbReference type="PROSITE" id="PS50994"/>
    </source>
</evidence>
<keyword evidence="14" id="KW-1185">Reference proteome</keyword>
<evidence type="ECO:0000256" key="4">
    <source>
        <dbReference type="ARBA" id="ARBA00022722"/>
    </source>
</evidence>
<keyword evidence="8" id="KW-0862">Zinc</keyword>
<accession>A0ABM1XW73</accession>
<evidence type="ECO:0000259" key="11">
    <source>
        <dbReference type="PROSITE" id="PS50878"/>
    </source>
</evidence>
<evidence type="ECO:0000256" key="2">
    <source>
        <dbReference type="ARBA" id="ARBA00022679"/>
    </source>
</evidence>
<dbReference type="InterPro" id="IPR041373">
    <property type="entry name" value="RT_RNaseH"/>
</dbReference>
<keyword evidence="4" id="KW-0540">Nuclease</keyword>
<dbReference type="InterPro" id="IPR043128">
    <property type="entry name" value="Rev_trsase/Diguanyl_cyclase"/>
</dbReference>
<dbReference type="Pfam" id="PF00665">
    <property type="entry name" value="rve"/>
    <property type="match status" value="1"/>
</dbReference>
<dbReference type="EnsemblMetazoa" id="AALFPA23_003439.R3809">
    <property type="protein sequence ID" value="AALFPA23_003439.P3809"/>
    <property type="gene ID" value="AALFPA23_003439"/>
</dbReference>
<dbReference type="GeneID" id="109430177"/>
<dbReference type="Gene3D" id="1.10.340.70">
    <property type="match status" value="1"/>
</dbReference>
<evidence type="ECO:0000256" key="5">
    <source>
        <dbReference type="ARBA" id="ARBA00022759"/>
    </source>
</evidence>
<evidence type="ECO:0000256" key="7">
    <source>
        <dbReference type="ARBA" id="ARBA00022918"/>
    </source>
</evidence>
<dbReference type="PROSITE" id="PS50878">
    <property type="entry name" value="RT_POL"/>
    <property type="match status" value="1"/>
</dbReference>
<dbReference type="InterPro" id="IPR001584">
    <property type="entry name" value="Integrase_cat-core"/>
</dbReference>
<feature type="region of interest" description="Disordered" evidence="9">
    <location>
        <begin position="1351"/>
        <end position="1406"/>
    </location>
</feature>
<dbReference type="InterPro" id="IPR000477">
    <property type="entry name" value="RT_dom"/>
</dbReference>
<feature type="compositionally biased region" description="Basic and acidic residues" evidence="9">
    <location>
        <begin position="1397"/>
        <end position="1406"/>
    </location>
</feature>
<feature type="domain" description="Reverse transcriptase" evidence="11">
    <location>
        <begin position="525"/>
        <end position="703"/>
    </location>
</feature>
<evidence type="ECO:0000313" key="14">
    <source>
        <dbReference type="Proteomes" id="UP000069940"/>
    </source>
</evidence>
<dbReference type="PROSITE" id="PS50158">
    <property type="entry name" value="ZF_CCHC"/>
    <property type="match status" value="1"/>
</dbReference>
<dbReference type="Proteomes" id="UP000069940">
    <property type="component" value="Unassembled WGS sequence"/>
</dbReference>
<evidence type="ECO:0000256" key="8">
    <source>
        <dbReference type="PROSITE-ProRule" id="PRU00047"/>
    </source>
</evidence>
<dbReference type="Gene3D" id="3.30.420.10">
    <property type="entry name" value="Ribonuclease H-like superfamily/Ribonuclease H"/>
    <property type="match status" value="1"/>
</dbReference>
<dbReference type="CDD" id="cd09274">
    <property type="entry name" value="RNase_HI_RT_Ty3"/>
    <property type="match status" value="1"/>
</dbReference>
<dbReference type="Pfam" id="PF00078">
    <property type="entry name" value="RVT_1"/>
    <property type="match status" value="1"/>
</dbReference>
<dbReference type="Gene3D" id="3.30.70.270">
    <property type="match status" value="2"/>
</dbReference>
<dbReference type="SUPFAM" id="SSF50630">
    <property type="entry name" value="Acid proteases"/>
    <property type="match status" value="1"/>
</dbReference>
<evidence type="ECO:0000256" key="6">
    <source>
        <dbReference type="ARBA" id="ARBA00022801"/>
    </source>
</evidence>
<dbReference type="Pfam" id="PF17917">
    <property type="entry name" value="RT_RNaseH"/>
    <property type="match status" value="1"/>
</dbReference>
<dbReference type="EC" id="2.7.7.49" evidence="1"/>
<dbReference type="SUPFAM" id="SSF57756">
    <property type="entry name" value="Retrovirus zinc finger-like domains"/>
    <property type="match status" value="1"/>
</dbReference>
<dbReference type="Pfam" id="PF17921">
    <property type="entry name" value="Integrase_H2C2"/>
    <property type="match status" value="1"/>
</dbReference>
<dbReference type="RefSeq" id="XP_062702367.1">
    <property type="nucleotide sequence ID" value="XM_062846383.1"/>
</dbReference>
<keyword evidence="5" id="KW-0255">Endonuclease</keyword>
<keyword evidence="3" id="KW-0548">Nucleotidyltransferase</keyword>
<protein>
    <recommendedName>
        <fullName evidence="1">RNA-directed DNA polymerase</fullName>
        <ecNumber evidence="1">2.7.7.49</ecNumber>
    </recommendedName>
</protein>
<feature type="domain" description="Integrase catalytic" evidence="12">
    <location>
        <begin position="1070"/>
        <end position="1226"/>
    </location>
</feature>
<dbReference type="InterPro" id="IPR036875">
    <property type="entry name" value="Znf_CCHC_sf"/>
</dbReference>
<dbReference type="PANTHER" id="PTHR37984">
    <property type="entry name" value="PROTEIN CBG26694"/>
    <property type="match status" value="1"/>
</dbReference>
<keyword evidence="7" id="KW-0695">RNA-directed DNA polymerase</keyword>
<evidence type="ECO:0000256" key="3">
    <source>
        <dbReference type="ARBA" id="ARBA00022695"/>
    </source>
</evidence>
<keyword evidence="2" id="KW-0808">Transferase</keyword>
<dbReference type="InterPro" id="IPR021109">
    <property type="entry name" value="Peptidase_aspartic_dom_sf"/>
</dbReference>
<evidence type="ECO:0000313" key="13">
    <source>
        <dbReference type="EnsemblMetazoa" id="AALFPA23_003439.P3809"/>
    </source>
</evidence>
<dbReference type="SUPFAM" id="SSF53098">
    <property type="entry name" value="Ribonuclease H-like"/>
    <property type="match status" value="1"/>
</dbReference>
<dbReference type="PANTHER" id="PTHR37984:SF5">
    <property type="entry name" value="PROTEIN NYNRIN-LIKE"/>
    <property type="match status" value="1"/>
</dbReference>
<keyword evidence="8" id="KW-0479">Metal-binding</keyword>
<dbReference type="RefSeq" id="XP_062702368.1">
    <property type="nucleotide sequence ID" value="XM_062846384.1"/>
</dbReference>
<evidence type="ECO:0000256" key="9">
    <source>
        <dbReference type="SAM" id="MobiDB-lite"/>
    </source>
</evidence>
<evidence type="ECO:0000259" key="10">
    <source>
        <dbReference type="PROSITE" id="PS50158"/>
    </source>
</evidence>
<dbReference type="PROSITE" id="PS50994">
    <property type="entry name" value="INTEGRASE"/>
    <property type="match status" value="1"/>
</dbReference>
<evidence type="ECO:0000256" key="1">
    <source>
        <dbReference type="ARBA" id="ARBA00012493"/>
    </source>
</evidence>
<dbReference type="InterPro" id="IPR041588">
    <property type="entry name" value="Integrase_H2C2"/>
</dbReference>
<dbReference type="InterPro" id="IPR036397">
    <property type="entry name" value="RNaseH_sf"/>
</dbReference>
<dbReference type="CDD" id="cd01647">
    <property type="entry name" value="RT_LTR"/>
    <property type="match status" value="1"/>
</dbReference>
<dbReference type="SUPFAM" id="SSF56672">
    <property type="entry name" value="DNA/RNA polymerases"/>
    <property type="match status" value="1"/>
</dbReference>
<dbReference type="InterPro" id="IPR001878">
    <property type="entry name" value="Znf_CCHC"/>
</dbReference>
<dbReference type="Gene3D" id="3.10.10.10">
    <property type="entry name" value="HIV Type 1 Reverse Transcriptase, subunit A, domain 1"/>
    <property type="match status" value="1"/>
</dbReference>
<dbReference type="InterPro" id="IPR012337">
    <property type="entry name" value="RNaseH-like_sf"/>
</dbReference>
<feature type="domain" description="CCHC-type" evidence="10">
    <location>
        <begin position="270"/>
        <end position="283"/>
    </location>
</feature>
<sequence length="1406" mass="161329">MAVNVSTTIEPYRKGNPFGEWIERLEFYFSYNNVQEEAKRACFITLSGPVIYHELKLLFPTSKLSEVSYGDMVSKLRTRLDKTESDLIQRLKFNCRRQQPDESVEDFVLSVKLQAEFCTFGDFKEVAIRDRILAGVREKSLRERLLNEEKLTLATAEKIIATWELAGKNSKNLNNNDDDHYGQIASLTHPAARVGSTMGKILATYKAAGAINGREGDNSRRTPVKERLGYRPYARKYDDYKRSKGQNWRESENHRAGNWRQKPNYADVTCNFCGAKGHVKRKCFKLKNMQRDAVNLVNDYEPEPSANEEIVNLLTRMRTDESDSDDGDAGDLCCMMISSINKISDPCLIKVMVEGKALEMEVDCGSSVSVIGKSQYFSTFINPLKMFNRQLIVVNGEKLKIEGEATVSVKLNGIEVNLKLLVLDCNHRFIPLLGRTWLDVFFSKWRHFFSNSLTVNNMVEKNALVEVEQIKQKYKDVFTKNFSSPIKGFEAELVLKSDVPIFKRAYDVPYRLREKVMNYLDRLETEKVITPVKTSEWASPVVIVMKKNNEIRLVIDCKVSINKVIVPNTYPLPVAQDIFAKLAGCKVFCALDLEGAYTQLALTERSKHVMTINTIKGLYTYNRLPQGASSSASIFQQVMDEVLADIENVHCYLDDVLIAGENMEECRSKLILVLQRLQKANIKVNMEKCKFFVNRLDFLGHVVSEDGLLPCQNKVATIRKAKVPTNTTELKSYLGLINYYNKFIPNLSARLYYLYNLLKNGVKFNWDTNCQKAFDESRNCLLETQFLEFYDPKKPIAVVSDASGYGLGGVIAHIVDGVEKPICFTSFSLNQAQRKYPILHLEALALVCTIKKFHKYLYGQSFMVYTDHKPLVGIFGKKGQHSIYVTRLQRYILELSIYDFNIQYRPSAKMGNADFCSRFPLEQSVPSEYDVEHVRSINFSSEFPIDCKIVARATQDDEFLLKVLSFMRNGWPEKLEKRFMDVFSNQFDLEMVDECLLYQDRVIIPQIMQAAVLKLLHANHAGMVRMKQLARRSVYWFGINKDIETFVKGCEECNSMAIVNKPLVKSHWVPTLRPFSRVHIDFFHFNHHTFLLIVDSFSKWVEIDWMKKGTDCNKVLKKLVAFFARFGLPDVLVSDGGPPFNSFTFMDFLRKQGINVLKSPPYNPSSNGQAERLVRTVKEVLKKFLLEPALLELDLEDQINLFLMNYRNNCLTTDGEFPSEKIFSFNPKTIIDLINPKKQYKNHLKPLPIDDVEGLNHSNPVSNANDQVHDPIDNLTAGDVVWCKNNNPHHHVRWTKGVFLKRFSKNIFQVETGSARQMAHRNQLRLVTNGREIPEKPNLTLSLANRAERVRFSNDTEEPEGPPELQQATSTIRKRKRSDASLNSTPILRRSKRKRTAKVDVDFHYG</sequence>